<organism evidence="1 2">
    <name type="scientific">Leucogyrophana mollusca</name>
    <dbReference type="NCBI Taxonomy" id="85980"/>
    <lineage>
        <taxon>Eukaryota</taxon>
        <taxon>Fungi</taxon>
        <taxon>Dikarya</taxon>
        <taxon>Basidiomycota</taxon>
        <taxon>Agaricomycotina</taxon>
        <taxon>Agaricomycetes</taxon>
        <taxon>Agaricomycetidae</taxon>
        <taxon>Boletales</taxon>
        <taxon>Boletales incertae sedis</taxon>
        <taxon>Leucogyrophana</taxon>
    </lineage>
</organism>
<accession>A0ACB8AUE7</accession>
<keyword evidence="2" id="KW-1185">Reference proteome</keyword>
<gene>
    <name evidence="1" type="ORF">BV22DRAFT_978959</name>
</gene>
<dbReference type="EMBL" id="MU267331">
    <property type="protein sequence ID" value="KAH7917036.1"/>
    <property type="molecule type" value="Genomic_DNA"/>
</dbReference>
<feature type="non-terminal residue" evidence="1">
    <location>
        <position position="1"/>
    </location>
</feature>
<name>A0ACB8AUE7_9AGAM</name>
<evidence type="ECO:0000313" key="1">
    <source>
        <dbReference type="EMBL" id="KAH7917036.1"/>
    </source>
</evidence>
<dbReference type="Proteomes" id="UP000790709">
    <property type="component" value="Unassembled WGS sequence"/>
</dbReference>
<reference evidence="1" key="1">
    <citation type="journal article" date="2021" name="New Phytol.">
        <title>Evolutionary innovations through gain and loss of genes in the ectomycorrhizal Boletales.</title>
        <authorList>
            <person name="Wu G."/>
            <person name="Miyauchi S."/>
            <person name="Morin E."/>
            <person name="Kuo A."/>
            <person name="Drula E."/>
            <person name="Varga T."/>
            <person name="Kohler A."/>
            <person name="Feng B."/>
            <person name="Cao Y."/>
            <person name="Lipzen A."/>
            <person name="Daum C."/>
            <person name="Hundley H."/>
            <person name="Pangilinan J."/>
            <person name="Johnson J."/>
            <person name="Barry K."/>
            <person name="LaButti K."/>
            <person name="Ng V."/>
            <person name="Ahrendt S."/>
            <person name="Min B."/>
            <person name="Choi I.G."/>
            <person name="Park H."/>
            <person name="Plett J.M."/>
            <person name="Magnuson J."/>
            <person name="Spatafora J.W."/>
            <person name="Nagy L.G."/>
            <person name="Henrissat B."/>
            <person name="Grigoriev I.V."/>
            <person name="Yang Z.L."/>
            <person name="Xu J."/>
            <person name="Martin F.M."/>
        </authorList>
    </citation>
    <scope>NUCLEOTIDE SEQUENCE</scope>
    <source>
        <strain evidence="1">KUC20120723A-06</strain>
    </source>
</reference>
<feature type="non-terminal residue" evidence="1">
    <location>
        <position position="73"/>
    </location>
</feature>
<protein>
    <submittedName>
        <fullName evidence="1">Uncharacterized protein</fullName>
    </submittedName>
</protein>
<proteinExistence type="predicted"/>
<sequence>LFRYFRRMLNAFSSPPIYTRFVRLPDITDAVPPEIRDNPKYFPFFSDAIGAIDGTHITSSPAAADRDASRNRK</sequence>
<evidence type="ECO:0000313" key="2">
    <source>
        <dbReference type="Proteomes" id="UP000790709"/>
    </source>
</evidence>
<comment type="caution">
    <text evidence="1">The sequence shown here is derived from an EMBL/GenBank/DDBJ whole genome shotgun (WGS) entry which is preliminary data.</text>
</comment>